<gene>
    <name evidence="1" type="ORF">S01H1_37650</name>
</gene>
<accession>X0V5A5</accession>
<evidence type="ECO:0008006" key="2">
    <source>
        <dbReference type="Google" id="ProtNLM"/>
    </source>
</evidence>
<dbReference type="AlphaFoldDB" id="X0V5A5"/>
<proteinExistence type="predicted"/>
<dbReference type="EMBL" id="BARS01023653">
    <property type="protein sequence ID" value="GAG13285.1"/>
    <property type="molecule type" value="Genomic_DNA"/>
</dbReference>
<organism evidence="1">
    <name type="scientific">marine sediment metagenome</name>
    <dbReference type="NCBI Taxonomy" id="412755"/>
    <lineage>
        <taxon>unclassified sequences</taxon>
        <taxon>metagenomes</taxon>
        <taxon>ecological metagenomes</taxon>
    </lineage>
</organism>
<sequence>MKNEQDFDQLFRAMVHNTKVEEKAISYLYAKKNIDKAVIYDELLAKKLIGYSAERKALAFPLLRGFLHVGIQYVQIETLEIDGHIREERQEYCHEGSDLETGLFSLQKNFRDAIITYGILDLLSTGLEGVSLPSLTSFKQLQLFSDLNTTVCFKNTEGGESAIENILEILPNATIITLPKGFRDINHLLSEKGPGGVHSILKNRGKMDMMKKSKELKGNKT</sequence>
<comment type="caution">
    <text evidence="1">The sequence shown here is derived from an EMBL/GenBank/DDBJ whole genome shotgun (WGS) entry which is preliminary data.</text>
</comment>
<feature type="non-terminal residue" evidence="1">
    <location>
        <position position="221"/>
    </location>
</feature>
<name>X0V5A5_9ZZZZ</name>
<reference evidence="1" key="1">
    <citation type="journal article" date="2014" name="Front. Microbiol.">
        <title>High frequency of phylogenetically diverse reductive dehalogenase-homologous genes in deep subseafloor sedimentary metagenomes.</title>
        <authorList>
            <person name="Kawai M."/>
            <person name="Futagami T."/>
            <person name="Toyoda A."/>
            <person name="Takaki Y."/>
            <person name="Nishi S."/>
            <person name="Hori S."/>
            <person name="Arai W."/>
            <person name="Tsubouchi T."/>
            <person name="Morono Y."/>
            <person name="Uchiyama I."/>
            <person name="Ito T."/>
            <person name="Fujiyama A."/>
            <person name="Inagaki F."/>
            <person name="Takami H."/>
        </authorList>
    </citation>
    <scope>NUCLEOTIDE SEQUENCE</scope>
    <source>
        <strain evidence="1">Expedition CK06-06</strain>
    </source>
</reference>
<evidence type="ECO:0000313" key="1">
    <source>
        <dbReference type="EMBL" id="GAG13285.1"/>
    </source>
</evidence>
<protein>
    <recommendedName>
        <fullName evidence="2">Toprim domain-containing protein</fullName>
    </recommendedName>
</protein>